<dbReference type="GO" id="GO:0006152">
    <property type="term" value="P:purine nucleoside catabolic process"/>
    <property type="evidence" value="ECO:0007669"/>
    <property type="project" value="TreeGrafter"/>
</dbReference>
<dbReference type="PANTHER" id="PTHR12304">
    <property type="entry name" value="INOSINE-URIDINE PREFERRING NUCLEOSIDE HYDROLASE"/>
    <property type="match status" value="1"/>
</dbReference>
<evidence type="ECO:0000313" key="4">
    <source>
        <dbReference type="EMBL" id="AUB36548.1"/>
    </source>
</evidence>
<dbReference type="GO" id="GO:0005829">
    <property type="term" value="C:cytosol"/>
    <property type="evidence" value="ECO:0007669"/>
    <property type="project" value="TreeGrafter"/>
</dbReference>
<dbReference type="KEGG" id="nfl:COO91_02463"/>
<dbReference type="InterPro" id="IPR001910">
    <property type="entry name" value="Inosine/uridine_hydrolase_dom"/>
</dbReference>
<gene>
    <name evidence="4" type="ORF">COO91_02463</name>
</gene>
<feature type="domain" description="Inosine/uridine-preferring nucleoside hydrolase" evidence="3">
    <location>
        <begin position="43"/>
        <end position="342"/>
    </location>
</feature>
<keyword evidence="2" id="KW-0326">Glycosidase</keyword>
<dbReference type="SUPFAM" id="SSF53590">
    <property type="entry name" value="Nucleoside hydrolase"/>
    <property type="match status" value="1"/>
</dbReference>
<dbReference type="GO" id="GO:0008477">
    <property type="term" value="F:purine nucleosidase activity"/>
    <property type="evidence" value="ECO:0007669"/>
    <property type="project" value="TreeGrafter"/>
</dbReference>
<keyword evidence="5" id="KW-1185">Reference proteome</keyword>
<reference evidence="4 5" key="1">
    <citation type="submission" date="2017-11" db="EMBL/GenBank/DDBJ databases">
        <title>Complete genome of a free-living desiccation-tolerant cyanobacterium and its photosynthetic adaptation to extreme terrestrial habitat.</title>
        <authorList>
            <person name="Shang J."/>
        </authorList>
    </citation>
    <scope>NUCLEOTIDE SEQUENCE [LARGE SCALE GENOMIC DNA]</scope>
    <source>
        <strain evidence="4 5">CCNUN1</strain>
    </source>
</reference>
<dbReference type="PANTHER" id="PTHR12304:SF46">
    <property type="entry name" value="INOSINE-ADENOSINE-GUANOSINE-NUCLEOSIDE HYDROLASE"/>
    <property type="match status" value="1"/>
</dbReference>
<dbReference type="OrthoDB" id="9797882at2"/>
<proteinExistence type="predicted"/>
<evidence type="ECO:0000313" key="5">
    <source>
        <dbReference type="Proteomes" id="UP000232003"/>
    </source>
</evidence>
<keyword evidence="1 4" id="KW-0378">Hydrolase</keyword>
<dbReference type="Gene3D" id="3.90.245.10">
    <property type="entry name" value="Ribonucleoside hydrolase-like"/>
    <property type="match status" value="1"/>
</dbReference>
<dbReference type="Proteomes" id="UP000232003">
    <property type="component" value="Chromosome"/>
</dbReference>
<dbReference type="AlphaFoldDB" id="A0A2K8SMA8"/>
<evidence type="ECO:0000259" key="3">
    <source>
        <dbReference type="Pfam" id="PF01156"/>
    </source>
</evidence>
<name>A0A2K8SMA8_9NOSO</name>
<accession>A0A2K8SMA8</accession>
<evidence type="ECO:0000256" key="1">
    <source>
        <dbReference type="ARBA" id="ARBA00022801"/>
    </source>
</evidence>
<dbReference type="InterPro" id="IPR036452">
    <property type="entry name" value="Ribo_hydro-like"/>
</dbReference>
<sequence>MKKSFFKSHLCYSLLSSLTLLVTLPIAFLSQPAFGSTLNRTPLILDDDGSQDGMTAWAYILQNPKFEVKAMTISQGLARPQIFGNNVMRMLAGLGITGIPVAVGREIPLSGNNTFPDAFRADTDTFWTPFTNLPDQALETVDQRSAAQLLVDTINQSPEPVEILMTGSATNIADALTIDPSIAKKISRLEIMGGAVFVPGNLREHLDPILKQNLVSEFNIWIDPVAAQKVFSAGLPISLTPLDATNQIGFTRADQAAWKATGTPESILASQLLDYALTNISGNDPLIPNPAWDLVAAINLSEPSFCQPTPLHIEVNTDGKPEVNQGQTLAIPNQPPNTNVCLNPSLANLPFTSQELFSDEAKLQAVPEANFGLGLLAAAMSAVFLQKRSYRQ</sequence>
<dbReference type="RefSeq" id="WP_100898454.1">
    <property type="nucleotide sequence ID" value="NZ_CP024785.1"/>
</dbReference>
<dbReference type="Pfam" id="PF01156">
    <property type="entry name" value="IU_nuc_hydro"/>
    <property type="match status" value="1"/>
</dbReference>
<organism evidence="4 5">
    <name type="scientific">Nostoc flagelliforme CCNUN1</name>
    <dbReference type="NCBI Taxonomy" id="2038116"/>
    <lineage>
        <taxon>Bacteria</taxon>
        <taxon>Bacillati</taxon>
        <taxon>Cyanobacteriota</taxon>
        <taxon>Cyanophyceae</taxon>
        <taxon>Nostocales</taxon>
        <taxon>Nostocaceae</taxon>
        <taxon>Nostoc</taxon>
    </lineage>
</organism>
<dbReference type="InterPro" id="IPR023186">
    <property type="entry name" value="IUNH"/>
</dbReference>
<protein>
    <submittedName>
        <fullName evidence="4">RihA, pyrimidine-specific ribonucleoside hydrolase</fullName>
    </submittedName>
</protein>
<evidence type="ECO:0000256" key="2">
    <source>
        <dbReference type="ARBA" id="ARBA00023295"/>
    </source>
</evidence>
<dbReference type="EMBL" id="CP024785">
    <property type="protein sequence ID" value="AUB36548.1"/>
    <property type="molecule type" value="Genomic_DNA"/>
</dbReference>